<dbReference type="eggNOG" id="COG4731">
    <property type="taxonomic scope" value="Bacteria"/>
</dbReference>
<dbReference type="KEGG" id="hne:HNE_1421"/>
<gene>
    <name evidence="1" type="ordered locus">HNE_1421</name>
</gene>
<proteinExistence type="predicted"/>
<dbReference type="EMBL" id="CP000158">
    <property type="protein sequence ID" value="ABI78267.1"/>
    <property type="molecule type" value="Genomic_DNA"/>
</dbReference>
<dbReference type="Proteomes" id="UP000001959">
    <property type="component" value="Chromosome"/>
</dbReference>
<name>Q0C2A5_HYPNA</name>
<dbReference type="HOGENOM" id="CLU_986169_0_0_5"/>
<protein>
    <submittedName>
        <fullName evidence="1">Uncharacterized protein</fullName>
    </submittedName>
</protein>
<keyword evidence="2" id="KW-1185">Reference proteome</keyword>
<dbReference type="AlphaFoldDB" id="Q0C2A5"/>
<accession>Q0C2A5</accession>
<evidence type="ECO:0000313" key="1">
    <source>
        <dbReference type="EMBL" id="ABI78267.1"/>
    </source>
</evidence>
<evidence type="ECO:0000313" key="2">
    <source>
        <dbReference type="Proteomes" id="UP000001959"/>
    </source>
</evidence>
<dbReference type="InterPro" id="IPR045767">
    <property type="entry name" value="DUF6134"/>
</dbReference>
<sequence>MVIRELDSGVVRLSQATRPRGQVQSVSTSKLIHRAGRAVQMVHIPEGSTDMTFKRLIVSQIVLLMSLGGTALADDAAVPTASGLENAWKPKAGDEIRFNVLRKGNEFGSHTVVFEAGPDNALIAKTKVGLKAGLGPITVFRYDLSASETWRAGELVAVAGQVNDDGKKHSMKATLDGAALDVQGTVFTGEAPAEIIPASHWNYAQTKVSELLSTEDGEILKVTVKPQGRETIQAGGQSIEANRYLMDSDIDVDVWYDDQGRWVKLAFEARGQEIEYVLDQMY</sequence>
<organism evidence="1 2">
    <name type="scientific">Hyphomonas neptunium (strain ATCC 15444)</name>
    <dbReference type="NCBI Taxonomy" id="228405"/>
    <lineage>
        <taxon>Bacteria</taxon>
        <taxon>Pseudomonadati</taxon>
        <taxon>Pseudomonadota</taxon>
        <taxon>Alphaproteobacteria</taxon>
        <taxon>Hyphomonadales</taxon>
        <taxon>Hyphomonadaceae</taxon>
        <taxon>Hyphomonas</taxon>
    </lineage>
</organism>
<dbReference type="STRING" id="228405.HNE_1421"/>
<dbReference type="Pfam" id="PF19630">
    <property type="entry name" value="DUF6134"/>
    <property type="match status" value="1"/>
</dbReference>
<reference evidence="1 2" key="1">
    <citation type="journal article" date="2006" name="J. Bacteriol.">
        <title>Comparative genomic evidence for a close relationship between the dimorphic prosthecate bacteria Hyphomonas neptunium and Caulobacter crescentus.</title>
        <authorList>
            <person name="Badger J.H."/>
            <person name="Hoover T.R."/>
            <person name="Brun Y.V."/>
            <person name="Weiner R.M."/>
            <person name="Laub M.T."/>
            <person name="Alexandre G."/>
            <person name="Mrazek J."/>
            <person name="Ren Q."/>
            <person name="Paulsen I.T."/>
            <person name="Nelson K.E."/>
            <person name="Khouri H.M."/>
            <person name="Radune D."/>
            <person name="Sosa J."/>
            <person name="Dodson R.J."/>
            <person name="Sullivan S.A."/>
            <person name="Rosovitz M.J."/>
            <person name="Madupu R."/>
            <person name="Brinkac L.M."/>
            <person name="Durkin A.S."/>
            <person name="Daugherty S.C."/>
            <person name="Kothari S.P."/>
            <person name="Giglio M.G."/>
            <person name="Zhou L."/>
            <person name="Haft D.H."/>
            <person name="Selengut J.D."/>
            <person name="Davidsen T.M."/>
            <person name="Yang Q."/>
            <person name="Zafar N."/>
            <person name="Ward N.L."/>
        </authorList>
    </citation>
    <scope>NUCLEOTIDE SEQUENCE [LARGE SCALE GENOMIC DNA]</scope>
    <source>
        <strain evidence="1 2">ATCC 15444</strain>
    </source>
</reference>